<reference evidence="2" key="1">
    <citation type="journal article" date="2024" name="Front. Bioeng. Biotechnol.">
        <title>Genome-scale model development and genomic sequencing of the oleaginous clade Lipomyces.</title>
        <authorList>
            <person name="Czajka J.J."/>
            <person name="Han Y."/>
            <person name="Kim J."/>
            <person name="Mondo S.J."/>
            <person name="Hofstad B.A."/>
            <person name="Robles A."/>
            <person name="Haridas S."/>
            <person name="Riley R."/>
            <person name="LaButti K."/>
            <person name="Pangilinan J."/>
            <person name="Andreopoulos W."/>
            <person name="Lipzen A."/>
            <person name="Yan J."/>
            <person name="Wang M."/>
            <person name="Ng V."/>
            <person name="Grigoriev I.V."/>
            <person name="Spatafora J.W."/>
            <person name="Magnuson J.K."/>
            <person name="Baker S.E."/>
            <person name="Pomraning K.R."/>
        </authorList>
    </citation>
    <scope>NUCLEOTIDE SEQUENCE [LARGE SCALE GENOMIC DNA]</scope>
    <source>
        <strain evidence="2">CBS 10300</strain>
    </source>
</reference>
<protein>
    <submittedName>
        <fullName evidence="1">Uncharacterized protein</fullName>
    </submittedName>
</protein>
<keyword evidence="2" id="KW-1185">Reference proteome</keyword>
<name>A0ACC3TJH1_9ASCO</name>
<gene>
    <name evidence="1" type="ORF">V1517DRAFT_340339</name>
</gene>
<dbReference type="Proteomes" id="UP001489719">
    <property type="component" value="Unassembled WGS sequence"/>
</dbReference>
<sequence>MLQAWSVAQGNTAHYVQVEKELYYALWPSWGEENSIMMDFFAWARDKYWSGEGILTKDDLDVKGLVDVKEAYVYPSL</sequence>
<accession>A0ACC3TJH1</accession>
<proteinExistence type="predicted"/>
<comment type="caution">
    <text evidence="1">The sequence shown here is derived from an EMBL/GenBank/DDBJ whole genome shotgun (WGS) entry which is preliminary data.</text>
</comment>
<dbReference type="EMBL" id="MU970113">
    <property type="protein sequence ID" value="KAK9320901.1"/>
    <property type="molecule type" value="Genomic_DNA"/>
</dbReference>
<evidence type="ECO:0000313" key="1">
    <source>
        <dbReference type="EMBL" id="KAK9320901.1"/>
    </source>
</evidence>
<organism evidence="1 2">
    <name type="scientific">Lipomyces orientalis</name>
    <dbReference type="NCBI Taxonomy" id="1233043"/>
    <lineage>
        <taxon>Eukaryota</taxon>
        <taxon>Fungi</taxon>
        <taxon>Dikarya</taxon>
        <taxon>Ascomycota</taxon>
        <taxon>Saccharomycotina</taxon>
        <taxon>Lipomycetes</taxon>
        <taxon>Lipomycetales</taxon>
        <taxon>Lipomycetaceae</taxon>
        <taxon>Lipomyces</taxon>
    </lineage>
</organism>
<evidence type="ECO:0000313" key="2">
    <source>
        <dbReference type="Proteomes" id="UP001489719"/>
    </source>
</evidence>